<evidence type="ECO:0000256" key="11">
    <source>
        <dbReference type="ARBA" id="ARBA00022842"/>
    </source>
</evidence>
<evidence type="ECO:0000256" key="3">
    <source>
        <dbReference type="ARBA" id="ARBA00006478"/>
    </source>
</evidence>
<dbReference type="GO" id="GO:0006164">
    <property type="term" value="P:purine nucleotide biosynthetic process"/>
    <property type="evidence" value="ECO:0007669"/>
    <property type="project" value="TreeGrafter"/>
</dbReference>
<dbReference type="InterPro" id="IPR029099">
    <property type="entry name" value="Pribosyltran_N"/>
</dbReference>
<keyword evidence="5" id="KW-0808">Transferase</keyword>
<comment type="similarity">
    <text evidence="3 13">Belongs to the ribose-phosphate pyrophosphokinase family.</text>
</comment>
<organism evidence="16 17">
    <name type="scientific">Acrobeloides nanus</name>
    <dbReference type="NCBI Taxonomy" id="290746"/>
    <lineage>
        <taxon>Eukaryota</taxon>
        <taxon>Metazoa</taxon>
        <taxon>Ecdysozoa</taxon>
        <taxon>Nematoda</taxon>
        <taxon>Chromadorea</taxon>
        <taxon>Rhabditida</taxon>
        <taxon>Tylenchina</taxon>
        <taxon>Cephalobomorpha</taxon>
        <taxon>Cephaloboidea</taxon>
        <taxon>Cephalobidae</taxon>
        <taxon>Acrobeloides</taxon>
    </lineage>
</organism>
<dbReference type="Gene3D" id="3.40.50.2020">
    <property type="match status" value="2"/>
</dbReference>
<evidence type="ECO:0000256" key="12">
    <source>
        <dbReference type="ARBA" id="ARBA00049535"/>
    </source>
</evidence>
<dbReference type="AlphaFoldDB" id="A0A914BVB5"/>
<evidence type="ECO:0000256" key="9">
    <source>
        <dbReference type="ARBA" id="ARBA00022777"/>
    </source>
</evidence>
<evidence type="ECO:0000256" key="5">
    <source>
        <dbReference type="ARBA" id="ARBA00022679"/>
    </source>
</evidence>
<evidence type="ECO:0000256" key="4">
    <source>
        <dbReference type="ARBA" id="ARBA00013247"/>
    </source>
</evidence>
<dbReference type="Pfam" id="PF13793">
    <property type="entry name" value="Pribosyltran_N"/>
    <property type="match status" value="1"/>
</dbReference>
<evidence type="ECO:0000256" key="6">
    <source>
        <dbReference type="ARBA" id="ARBA00022723"/>
    </source>
</evidence>
<keyword evidence="7 13" id="KW-0545">Nucleotide biosynthesis</keyword>
<evidence type="ECO:0000256" key="1">
    <source>
        <dbReference type="ARBA" id="ARBA00001946"/>
    </source>
</evidence>
<keyword evidence="16" id="KW-1185">Reference proteome</keyword>
<dbReference type="InterPro" id="IPR005946">
    <property type="entry name" value="Rib-P_diPkinase"/>
</dbReference>
<comment type="cofactor">
    <cofactor evidence="1">
        <name>Mg(2+)</name>
        <dbReference type="ChEBI" id="CHEBI:18420"/>
    </cofactor>
</comment>
<reference evidence="17" key="1">
    <citation type="submission" date="2022-11" db="UniProtKB">
        <authorList>
            <consortium name="WormBaseParasite"/>
        </authorList>
    </citation>
    <scope>IDENTIFICATION</scope>
</reference>
<dbReference type="GO" id="GO:0006015">
    <property type="term" value="P:5-phosphoribose 1-diphosphate biosynthetic process"/>
    <property type="evidence" value="ECO:0007669"/>
    <property type="project" value="TreeGrafter"/>
</dbReference>
<evidence type="ECO:0000313" key="16">
    <source>
        <dbReference type="Proteomes" id="UP000887540"/>
    </source>
</evidence>
<dbReference type="CDD" id="cd06223">
    <property type="entry name" value="PRTases_typeI"/>
    <property type="match status" value="1"/>
</dbReference>
<dbReference type="SMART" id="SM01400">
    <property type="entry name" value="Pribosyltran_N"/>
    <property type="match status" value="1"/>
</dbReference>
<dbReference type="Pfam" id="PF00156">
    <property type="entry name" value="Pribosyltran"/>
    <property type="match status" value="1"/>
</dbReference>
<dbReference type="GO" id="GO:0002189">
    <property type="term" value="C:ribose phosphate diphosphokinase complex"/>
    <property type="evidence" value="ECO:0007669"/>
    <property type="project" value="TreeGrafter"/>
</dbReference>
<dbReference type="GO" id="GO:0000287">
    <property type="term" value="F:magnesium ion binding"/>
    <property type="evidence" value="ECO:0007669"/>
    <property type="project" value="InterPro"/>
</dbReference>
<keyword evidence="9" id="KW-0418">Kinase</keyword>
<dbReference type="GO" id="GO:0004749">
    <property type="term" value="F:ribose phosphate diphosphokinase activity"/>
    <property type="evidence" value="ECO:0007669"/>
    <property type="project" value="UniProtKB-EC"/>
</dbReference>
<evidence type="ECO:0000256" key="13">
    <source>
        <dbReference type="RuleBase" id="RU004324"/>
    </source>
</evidence>
<evidence type="ECO:0000256" key="2">
    <source>
        <dbReference type="ARBA" id="ARBA00004996"/>
    </source>
</evidence>
<dbReference type="GO" id="GO:0016301">
    <property type="term" value="F:kinase activity"/>
    <property type="evidence" value="ECO:0007669"/>
    <property type="project" value="UniProtKB-KW"/>
</dbReference>
<protein>
    <recommendedName>
        <fullName evidence="4">ribose-phosphate diphosphokinase</fullName>
        <ecNumber evidence="4">2.7.6.1</ecNumber>
    </recommendedName>
</protein>
<proteinExistence type="inferred from homology"/>
<dbReference type="InterPro" id="IPR029057">
    <property type="entry name" value="PRTase-like"/>
</dbReference>
<dbReference type="InterPro" id="IPR000836">
    <property type="entry name" value="PRTase_dom"/>
</dbReference>
<dbReference type="GO" id="GO:0005737">
    <property type="term" value="C:cytoplasm"/>
    <property type="evidence" value="ECO:0007669"/>
    <property type="project" value="TreeGrafter"/>
</dbReference>
<evidence type="ECO:0000259" key="15">
    <source>
        <dbReference type="Pfam" id="PF13793"/>
    </source>
</evidence>
<keyword evidence="11" id="KW-0460">Magnesium</keyword>
<dbReference type="Proteomes" id="UP000887540">
    <property type="component" value="Unplaced"/>
</dbReference>
<dbReference type="EC" id="2.7.6.1" evidence="4"/>
<feature type="domain" description="Phosphoribosyltransferase" evidence="14">
    <location>
        <begin position="158"/>
        <end position="229"/>
    </location>
</feature>
<evidence type="ECO:0000259" key="14">
    <source>
        <dbReference type="Pfam" id="PF00156"/>
    </source>
</evidence>
<sequence length="234" mass="25707">MPNIKIFAGTTHHELCQLICERLQLDLSSASIKKSRDKETSIDINCSVRGEDVYIIQSGCGEINDSLMELLLFIRSCKTASAECITAVIPYFPYARYDHKAGSRITPITSKLLANLISLAGANRVVTMDLHSSQIQGFFDIPNDNLYAEPVILKYIKENIPNYKECILVSPDAGGAKRVAAIADRLKLEFAIIHKEGQRDSLVVGNVKDKTTVIIDDIADTCGTICIAAEKTSN</sequence>
<keyword evidence="8" id="KW-0547">Nucleotide-binding</keyword>
<dbReference type="PANTHER" id="PTHR10210">
    <property type="entry name" value="RIBOSE-PHOSPHATE DIPHOSPHOKINASE FAMILY MEMBER"/>
    <property type="match status" value="1"/>
</dbReference>
<evidence type="ECO:0000313" key="17">
    <source>
        <dbReference type="WBParaSite" id="ACRNAN_Path_1091.g4165.t1"/>
    </source>
</evidence>
<accession>A0A914BVB5</accession>
<dbReference type="GO" id="GO:0005524">
    <property type="term" value="F:ATP binding"/>
    <property type="evidence" value="ECO:0007669"/>
    <property type="project" value="UniProtKB-KW"/>
</dbReference>
<evidence type="ECO:0000256" key="10">
    <source>
        <dbReference type="ARBA" id="ARBA00022840"/>
    </source>
</evidence>
<keyword evidence="10" id="KW-0067">ATP-binding</keyword>
<evidence type="ECO:0000256" key="8">
    <source>
        <dbReference type="ARBA" id="ARBA00022741"/>
    </source>
</evidence>
<dbReference type="FunFam" id="3.40.50.2020:FF:000001">
    <property type="entry name" value="Ribose-phosphate pyrophosphokinase"/>
    <property type="match status" value="1"/>
</dbReference>
<comment type="pathway">
    <text evidence="2">Metabolic intermediate biosynthesis; 5-phospho-alpha-D-ribose 1-diphosphate biosynthesis; 5-phospho-alpha-D-ribose 1-diphosphate from D-ribose 5-phosphate (route I): step 1/1.</text>
</comment>
<keyword evidence="6" id="KW-0479">Metal-binding</keyword>
<evidence type="ECO:0000256" key="7">
    <source>
        <dbReference type="ARBA" id="ARBA00022727"/>
    </source>
</evidence>
<dbReference type="SUPFAM" id="SSF53271">
    <property type="entry name" value="PRTase-like"/>
    <property type="match status" value="2"/>
</dbReference>
<feature type="domain" description="Ribose-phosphate pyrophosphokinase N-terminal" evidence="15">
    <location>
        <begin position="4"/>
        <end position="121"/>
    </location>
</feature>
<comment type="catalytic activity">
    <reaction evidence="12">
        <text>D-ribose 5-phosphate + ATP = 5-phospho-alpha-D-ribose 1-diphosphate + AMP + H(+)</text>
        <dbReference type="Rhea" id="RHEA:15609"/>
        <dbReference type="ChEBI" id="CHEBI:15378"/>
        <dbReference type="ChEBI" id="CHEBI:30616"/>
        <dbReference type="ChEBI" id="CHEBI:58017"/>
        <dbReference type="ChEBI" id="CHEBI:78346"/>
        <dbReference type="ChEBI" id="CHEBI:456215"/>
        <dbReference type="EC" id="2.7.6.1"/>
    </reaction>
</comment>
<dbReference type="WBParaSite" id="ACRNAN_Path_1091.g4165.t1">
    <property type="protein sequence ID" value="ACRNAN_Path_1091.g4165.t1"/>
    <property type="gene ID" value="ACRNAN_Path_1091.g4165"/>
</dbReference>
<dbReference type="NCBIfam" id="TIGR01251">
    <property type="entry name" value="ribP_PPkin"/>
    <property type="match status" value="1"/>
</dbReference>
<dbReference type="PANTHER" id="PTHR10210:SF57">
    <property type="entry name" value="RIBOSE-PHOSPHATE DIPHOSPHOKINASE"/>
    <property type="match status" value="1"/>
</dbReference>
<name>A0A914BVB5_9BILA</name>